<accession>A0A0T6AWY1</accession>
<dbReference type="PANTHER" id="PTHR22576:SF41">
    <property type="entry name" value="CASPASE 14, APOPTOSIS-RELATED CYSTEINE PEPTIDASE"/>
    <property type="match status" value="1"/>
</dbReference>
<keyword evidence="6" id="KW-1185">Reference proteome</keyword>
<dbReference type="InterPro" id="IPR056260">
    <property type="entry name" value="Dredd_2nd"/>
</dbReference>
<dbReference type="PROSITE" id="PS50207">
    <property type="entry name" value="CASPASE_P10"/>
    <property type="match status" value="1"/>
</dbReference>
<proteinExistence type="inferred from homology"/>
<dbReference type="OrthoDB" id="6044770at2759"/>
<organism evidence="5 6">
    <name type="scientific">Oryctes borbonicus</name>
    <dbReference type="NCBI Taxonomy" id="1629725"/>
    <lineage>
        <taxon>Eukaryota</taxon>
        <taxon>Metazoa</taxon>
        <taxon>Ecdysozoa</taxon>
        <taxon>Arthropoda</taxon>
        <taxon>Hexapoda</taxon>
        <taxon>Insecta</taxon>
        <taxon>Pterygota</taxon>
        <taxon>Neoptera</taxon>
        <taxon>Endopterygota</taxon>
        <taxon>Coleoptera</taxon>
        <taxon>Polyphaga</taxon>
        <taxon>Scarabaeiformia</taxon>
        <taxon>Scarabaeidae</taxon>
        <taxon>Dynastinae</taxon>
        <taxon>Oryctes</taxon>
    </lineage>
</organism>
<reference evidence="5 6" key="1">
    <citation type="submission" date="2015-09" db="EMBL/GenBank/DDBJ databases">
        <title>Draft genome of the scarab beetle Oryctes borbonicus.</title>
        <authorList>
            <person name="Meyer J.M."/>
            <person name="Markov G.V."/>
            <person name="Baskaran P."/>
            <person name="Herrmann M."/>
            <person name="Sommer R.J."/>
            <person name="Roedelsperger C."/>
        </authorList>
    </citation>
    <scope>NUCLEOTIDE SEQUENCE [LARGE SCALE GENOMIC DNA]</scope>
    <source>
        <strain evidence="5">OB123</strain>
        <tissue evidence="5">Whole animal</tissue>
    </source>
</reference>
<dbReference type="PROSITE" id="PS50208">
    <property type="entry name" value="CASPASE_P20"/>
    <property type="match status" value="1"/>
</dbReference>
<evidence type="ECO:0000256" key="2">
    <source>
        <dbReference type="RuleBase" id="RU003971"/>
    </source>
</evidence>
<dbReference type="InterPro" id="IPR029030">
    <property type="entry name" value="Caspase-like_dom_sf"/>
</dbReference>
<dbReference type="GO" id="GO:0004197">
    <property type="term" value="F:cysteine-type endopeptidase activity"/>
    <property type="evidence" value="ECO:0007669"/>
    <property type="project" value="InterPro"/>
</dbReference>
<dbReference type="InterPro" id="IPR015917">
    <property type="entry name" value="Pept_C14A"/>
</dbReference>
<dbReference type="PANTHER" id="PTHR22576">
    <property type="entry name" value="MUCOSA ASSOCIATED LYMPHOID TISSUE LYMPHOMA TRANSLOCATION PROTEIN 1/PARACASPASE"/>
    <property type="match status" value="1"/>
</dbReference>
<evidence type="ECO:0000259" key="3">
    <source>
        <dbReference type="PROSITE" id="PS50207"/>
    </source>
</evidence>
<dbReference type="SUPFAM" id="SSF52129">
    <property type="entry name" value="Caspase-like"/>
    <property type="match status" value="1"/>
</dbReference>
<comment type="caution">
    <text evidence="5">The sequence shown here is derived from an EMBL/GenBank/DDBJ whole genome shotgun (WGS) entry which is preliminary data.</text>
</comment>
<dbReference type="GO" id="GO:0006508">
    <property type="term" value="P:proteolysis"/>
    <property type="evidence" value="ECO:0007669"/>
    <property type="project" value="InterPro"/>
</dbReference>
<dbReference type="Pfam" id="PF23724">
    <property type="entry name" value="Dredd_2nd"/>
    <property type="match status" value="1"/>
</dbReference>
<protein>
    <submittedName>
        <fullName evidence="5">Peptidase</fullName>
    </submittedName>
</protein>
<dbReference type="Gene3D" id="3.40.50.1460">
    <property type="match status" value="1"/>
</dbReference>
<evidence type="ECO:0000313" key="5">
    <source>
        <dbReference type="EMBL" id="KRT79508.1"/>
    </source>
</evidence>
<feature type="domain" description="Caspase family p10" evidence="3">
    <location>
        <begin position="445"/>
        <end position="525"/>
    </location>
</feature>
<dbReference type="SMART" id="SM00115">
    <property type="entry name" value="CASc"/>
    <property type="match status" value="1"/>
</dbReference>
<dbReference type="InterPro" id="IPR056259">
    <property type="entry name" value="Dredd_N"/>
</dbReference>
<dbReference type="Pfam" id="PF23725">
    <property type="entry name" value="Dredd_N"/>
    <property type="match status" value="1"/>
</dbReference>
<dbReference type="InterPro" id="IPR002138">
    <property type="entry name" value="Pept_C14_p10"/>
</dbReference>
<dbReference type="InterPro" id="IPR001309">
    <property type="entry name" value="Pept_C14_p20"/>
</dbReference>
<feature type="domain" description="Caspase family p20" evidence="4">
    <location>
        <begin position="294"/>
        <end position="425"/>
    </location>
</feature>
<evidence type="ECO:0000259" key="4">
    <source>
        <dbReference type="PROSITE" id="PS50208"/>
    </source>
</evidence>
<gene>
    <name evidence="5" type="ORF">AMK59_7399</name>
</gene>
<dbReference type="Proteomes" id="UP000051574">
    <property type="component" value="Unassembled WGS sequence"/>
</dbReference>
<evidence type="ECO:0000256" key="1">
    <source>
        <dbReference type="ARBA" id="ARBA00010134"/>
    </source>
</evidence>
<comment type="similarity">
    <text evidence="1 2">Belongs to the peptidase C14A family.</text>
</comment>
<name>A0A0T6AWY1_9SCAR</name>
<dbReference type="AlphaFoldDB" id="A0A0T6AWY1"/>
<dbReference type="PRINTS" id="PR00376">
    <property type="entry name" value="IL1BCENZYME"/>
</dbReference>
<dbReference type="EMBL" id="LJIG01022637">
    <property type="protein sequence ID" value="KRT79508.1"/>
    <property type="molecule type" value="Genomic_DNA"/>
</dbReference>
<dbReference type="InterPro" id="IPR011600">
    <property type="entry name" value="Pept_C14_caspase"/>
</dbReference>
<dbReference type="Pfam" id="PF00656">
    <property type="entry name" value="Peptidase_C14"/>
    <property type="match status" value="1"/>
</dbReference>
<dbReference type="InterPro" id="IPR052039">
    <property type="entry name" value="Caspase-related_regulators"/>
</dbReference>
<evidence type="ECO:0000313" key="6">
    <source>
        <dbReference type="Proteomes" id="UP000051574"/>
    </source>
</evidence>
<sequence>MSCESDDSEYDTANSDMDEDDLLQSDAINAKESVSIRNLTSEDIEVIDRLLELSDKISLVFLLYNNAHTGLQQIILLLQNAQINVVEDWYRHEKKRNDKWNEKLLEALTIIQNYAVLRELGFKKIDMASRYLPLRAEVCLQVDRIRKHCFRVCEDFKRTRTKLFLDYLEDDVENLKCMPQNEKEMYSMDYLEMYFLFLEGEKYISANNIKNLANILKKMDLLNLHDKFISLHETISKERSSIPQRSANYNVDRIPGEFLRSPSCSKEMEEVNENEENQAENADDIYEIDPELPGILLIINNERFYTDYREEIKHRLPNTHGILENRNGSEEDKRKLQETFKKLKFHIEIKENLTDTKIIEELKMIVNNFVYSCLFVAILTHGDQGIVYGANSVSIEVTEIQRLICDNRLRGKPKVLLLQSCQGNDCQKINDDDYATDGPKKFVPPKTTDLLTFRATIPGYSAVRHITRGTWFIQEFCKAMEEYSNYHVHDICTKVIAKVSNKLWGEKCMVPLIEHTFTKRLYLKIGNK</sequence>